<protein>
    <submittedName>
        <fullName evidence="3">Biotin-lipoyl like</fullName>
    </submittedName>
</protein>
<keyword evidence="1" id="KW-0812">Transmembrane</keyword>
<sequence>MDIKGSKKLYVGLIFVVALFGIVVIRSGMLSKTQISNANQAVAVKAMQVVTRDTPINSEFVGQVKAKSEVKVMSKVSGNVVAKMANGGDNVYKGQPLFQIDNKQYRSAINSARATLNKSQAYRNSKCSARG</sequence>
<dbReference type="Gene3D" id="2.40.50.100">
    <property type="match status" value="1"/>
</dbReference>
<accession>A0A1W1YFY7</accession>
<keyword evidence="1" id="KW-1133">Transmembrane helix</keyword>
<evidence type="ECO:0000313" key="4">
    <source>
        <dbReference type="Proteomes" id="UP000192738"/>
    </source>
</evidence>
<keyword evidence="1" id="KW-0472">Membrane</keyword>
<organism evidence="3 4">
    <name type="scientific">Sporomusa malonica</name>
    <dbReference type="NCBI Taxonomy" id="112901"/>
    <lineage>
        <taxon>Bacteria</taxon>
        <taxon>Bacillati</taxon>
        <taxon>Bacillota</taxon>
        <taxon>Negativicutes</taxon>
        <taxon>Selenomonadales</taxon>
        <taxon>Sporomusaceae</taxon>
        <taxon>Sporomusa</taxon>
    </lineage>
</organism>
<evidence type="ECO:0000256" key="1">
    <source>
        <dbReference type="SAM" id="Phobius"/>
    </source>
</evidence>
<dbReference type="GO" id="GO:1990281">
    <property type="term" value="C:efflux pump complex"/>
    <property type="evidence" value="ECO:0007669"/>
    <property type="project" value="TreeGrafter"/>
</dbReference>
<proteinExistence type="predicted"/>
<dbReference type="Pfam" id="PF25917">
    <property type="entry name" value="BSH_RND"/>
    <property type="match status" value="1"/>
</dbReference>
<dbReference type="SUPFAM" id="SSF111369">
    <property type="entry name" value="HlyD-like secretion proteins"/>
    <property type="match status" value="1"/>
</dbReference>
<feature type="domain" description="Multidrug resistance protein MdtA-like barrel-sandwich hybrid" evidence="2">
    <location>
        <begin position="69"/>
        <end position="109"/>
    </location>
</feature>
<reference evidence="3 4" key="1">
    <citation type="submission" date="2017-04" db="EMBL/GenBank/DDBJ databases">
        <authorList>
            <person name="Afonso C.L."/>
            <person name="Miller P.J."/>
            <person name="Scott M.A."/>
            <person name="Spackman E."/>
            <person name="Goraichik I."/>
            <person name="Dimitrov K.M."/>
            <person name="Suarez D.L."/>
            <person name="Swayne D.E."/>
        </authorList>
    </citation>
    <scope>NUCLEOTIDE SEQUENCE [LARGE SCALE GENOMIC DNA]</scope>
    <source>
        <strain evidence="3 4">DSM 5090</strain>
    </source>
</reference>
<dbReference type="Proteomes" id="UP000192738">
    <property type="component" value="Unassembled WGS sequence"/>
</dbReference>
<dbReference type="PANTHER" id="PTHR30469">
    <property type="entry name" value="MULTIDRUG RESISTANCE PROTEIN MDTA"/>
    <property type="match status" value="1"/>
</dbReference>
<dbReference type="RefSeq" id="WP_084573843.1">
    <property type="nucleotide sequence ID" value="NZ_CP155572.1"/>
</dbReference>
<gene>
    <name evidence="3" type="ORF">SAMN04488500_101336</name>
</gene>
<dbReference type="InterPro" id="IPR058625">
    <property type="entry name" value="MdtA-like_BSH"/>
</dbReference>
<dbReference type="EMBL" id="FWXI01000001">
    <property type="protein sequence ID" value="SMC35130.1"/>
    <property type="molecule type" value="Genomic_DNA"/>
</dbReference>
<evidence type="ECO:0000259" key="2">
    <source>
        <dbReference type="Pfam" id="PF25917"/>
    </source>
</evidence>
<dbReference type="STRING" id="112901.SAMN04488500_101336"/>
<dbReference type="Gene3D" id="1.10.287.470">
    <property type="entry name" value="Helix hairpin bin"/>
    <property type="match status" value="1"/>
</dbReference>
<evidence type="ECO:0000313" key="3">
    <source>
        <dbReference type="EMBL" id="SMC35130.1"/>
    </source>
</evidence>
<dbReference type="GO" id="GO:0015562">
    <property type="term" value="F:efflux transmembrane transporter activity"/>
    <property type="evidence" value="ECO:0007669"/>
    <property type="project" value="TreeGrafter"/>
</dbReference>
<feature type="transmembrane region" description="Helical" evidence="1">
    <location>
        <begin position="9"/>
        <end position="29"/>
    </location>
</feature>
<name>A0A1W1YFY7_9FIRM</name>
<dbReference type="AlphaFoldDB" id="A0A1W1YFY7"/>
<keyword evidence="4" id="KW-1185">Reference proteome</keyword>